<reference evidence="2 3" key="1">
    <citation type="submission" date="2010-08" db="EMBL/GenBank/DDBJ databases">
        <title>Complete sequence of Clostridium cellulovorans 743B.</title>
        <authorList>
            <consortium name="US DOE Joint Genome Institute"/>
            <person name="Lucas S."/>
            <person name="Copeland A."/>
            <person name="Lapidus A."/>
            <person name="Cheng J.-F."/>
            <person name="Bruce D."/>
            <person name="Goodwin L."/>
            <person name="Pitluck S."/>
            <person name="Chertkov O."/>
            <person name="Detter J.C."/>
            <person name="Han C."/>
            <person name="Tapia R."/>
            <person name="Land M."/>
            <person name="Hauser L."/>
            <person name="Chang Y.-J."/>
            <person name="Jeffries C."/>
            <person name="Kyrpides N."/>
            <person name="Ivanova N."/>
            <person name="Mikhailova N."/>
            <person name="Hemme C.L."/>
            <person name="Woyke T."/>
        </authorList>
    </citation>
    <scope>NUCLEOTIDE SEQUENCE [LARGE SCALE GENOMIC DNA]</scope>
    <source>
        <strain evidence="3">ATCC 35296 / DSM 3052 / OCM 3 / 743B</strain>
    </source>
</reference>
<evidence type="ECO:0000259" key="1">
    <source>
        <dbReference type="Pfam" id="PF00931"/>
    </source>
</evidence>
<dbReference type="SUPFAM" id="SSF52540">
    <property type="entry name" value="P-loop containing nucleoside triphosphate hydrolases"/>
    <property type="match status" value="1"/>
</dbReference>
<dbReference type="GO" id="GO:0043531">
    <property type="term" value="F:ADP binding"/>
    <property type="evidence" value="ECO:0007669"/>
    <property type="project" value="InterPro"/>
</dbReference>
<dbReference type="HOGENOM" id="CLU_000288_125_8_9"/>
<dbReference type="InterPro" id="IPR011990">
    <property type="entry name" value="TPR-like_helical_dom_sf"/>
</dbReference>
<dbReference type="AlphaFoldDB" id="D9SP55"/>
<dbReference type="InterPro" id="IPR002182">
    <property type="entry name" value="NB-ARC"/>
</dbReference>
<dbReference type="OrthoDB" id="9815923at2"/>
<name>D9SP55_CLOC7</name>
<dbReference type="RefSeq" id="WP_010076741.1">
    <property type="nucleotide sequence ID" value="NC_014393.1"/>
</dbReference>
<dbReference type="Pfam" id="PF13424">
    <property type="entry name" value="TPR_12"/>
    <property type="match status" value="4"/>
</dbReference>
<dbReference type="Gene3D" id="3.40.50.300">
    <property type="entry name" value="P-loop containing nucleotide triphosphate hydrolases"/>
    <property type="match status" value="1"/>
</dbReference>
<dbReference type="PANTHER" id="PTHR19959">
    <property type="entry name" value="KINESIN LIGHT CHAIN"/>
    <property type="match status" value="1"/>
</dbReference>
<gene>
    <name evidence="2" type="ordered locus">Clocel_2292</name>
</gene>
<dbReference type="SMART" id="SM00028">
    <property type="entry name" value="TPR"/>
    <property type="match status" value="10"/>
</dbReference>
<keyword evidence="3" id="KW-1185">Reference proteome</keyword>
<dbReference type="Gene3D" id="1.25.40.10">
    <property type="entry name" value="Tetratricopeptide repeat domain"/>
    <property type="match status" value="4"/>
</dbReference>
<dbReference type="PRINTS" id="PR00381">
    <property type="entry name" value="KINESINLIGHT"/>
</dbReference>
<dbReference type="EMBL" id="CP002160">
    <property type="protein sequence ID" value="ADL52020.1"/>
    <property type="molecule type" value="Genomic_DNA"/>
</dbReference>
<sequence>MKNHSPIKSSLPANCIELIGRAVELEEMYKQLKTRNSVLLVSGIGGVGKTELCRTFFIEHMDAYDNAIWIDYKDSIKESFANQCELDSFNENDTLEQRYKKVINFIKEKNSGSKLIVIDNIENERDEGILEITRYISNRVKILATSRLTIDGYSSYYLDFLSEEKCKKLFYYYYKRQEDESNLEKIINLAARHTLIIELLAKTAQNAKINIRKLYEILLEKGFNLNEVIKEKVSMIKDGNMVSEQLFNQVLKVFDLSKVSEEEQYILMNLSILPQVDLQELVEWLDLETNEDINSLEKKGWISINSVNRKDIKGENDTTDIISVHPLIQETIRYKLKPDTYKCINLIEAVNEALHTEPKDNPLDKKGYTIFGESIYKYLNEEKEELAYLLDNLSLIYEDLGELQKSLEYQMKAVTIRENLLVENHPDLAMSYNNLSLIYKDLGELEKGLKYQKKAVAIREKILDENHPDLGRSYNNLALVYQALGQLEKSLEYQIKAVSIIEKALGEMHPDLATTQNTLSMIYRELGELEKSLEYQIKAVTIREEVLEERHPDLVRSYNNLSMIYKDLGLLGKSLEYEQKVVSVGKIVYGENHPELAISYNNLSLIYQELGQLEESLKYQMQSVEIKEKIFEVSHPSLAKSYNNLSMIYKDLGELHKSLGYQEKAIDIREKVLGEKHPDLATSYDNLSMIYKELEDLEKSLRYQMQAIGIKENALGENHPSLATSYNNLSLIYKALGELEKSLEYQLEAVDIGEKALPSNHPNLAILYDNLANIYEELGQVDKSHNFKLKADKIRKRNNHK</sequence>
<dbReference type="InterPro" id="IPR019734">
    <property type="entry name" value="TPR_rpt"/>
</dbReference>
<dbReference type="Pfam" id="PF00931">
    <property type="entry name" value="NB-ARC"/>
    <property type="match status" value="1"/>
</dbReference>
<dbReference type="InterPro" id="IPR027417">
    <property type="entry name" value="P-loop_NTPase"/>
</dbReference>
<dbReference type="PANTHER" id="PTHR19959:SF119">
    <property type="entry name" value="FUNGAL LIPASE-LIKE DOMAIN-CONTAINING PROTEIN"/>
    <property type="match status" value="1"/>
</dbReference>
<evidence type="ECO:0000313" key="3">
    <source>
        <dbReference type="Proteomes" id="UP000002730"/>
    </source>
</evidence>
<dbReference type="STRING" id="573061.Clocel_2292"/>
<dbReference type="eggNOG" id="COG3903">
    <property type="taxonomic scope" value="Bacteria"/>
</dbReference>
<proteinExistence type="predicted"/>
<organism evidence="2 3">
    <name type="scientific">Clostridium cellulovorans (strain ATCC 35296 / DSM 3052 / OCM 3 / 743B)</name>
    <dbReference type="NCBI Taxonomy" id="573061"/>
    <lineage>
        <taxon>Bacteria</taxon>
        <taxon>Bacillati</taxon>
        <taxon>Bacillota</taxon>
        <taxon>Clostridia</taxon>
        <taxon>Eubacteriales</taxon>
        <taxon>Clostridiaceae</taxon>
        <taxon>Clostridium</taxon>
    </lineage>
</organism>
<dbReference type="KEGG" id="ccb:Clocel_2292"/>
<evidence type="ECO:0000313" key="2">
    <source>
        <dbReference type="EMBL" id="ADL52020.1"/>
    </source>
</evidence>
<dbReference type="eggNOG" id="COG0457">
    <property type="taxonomic scope" value="Bacteria"/>
</dbReference>
<accession>D9SP55</accession>
<dbReference type="SUPFAM" id="SSF48452">
    <property type="entry name" value="TPR-like"/>
    <property type="match status" value="3"/>
</dbReference>
<protein>
    <submittedName>
        <fullName evidence="2">NB-ARC domain protein</fullName>
    </submittedName>
</protein>
<dbReference type="Proteomes" id="UP000002730">
    <property type="component" value="Chromosome"/>
</dbReference>
<feature type="domain" description="NB-ARC" evidence="1">
    <location>
        <begin position="26"/>
        <end position="149"/>
    </location>
</feature>
<dbReference type="Pfam" id="PF13374">
    <property type="entry name" value="TPR_10"/>
    <property type="match status" value="2"/>
</dbReference>